<name>A0ABS9KQB7_9BACT</name>
<protein>
    <submittedName>
        <fullName evidence="2">Uncharacterized protein</fullName>
    </submittedName>
</protein>
<gene>
    <name evidence="2" type="ORF">LZZ85_09550</name>
</gene>
<evidence type="ECO:0000313" key="3">
    <source>
        <dbReference type="Proteomes" id="UP001165367"/>
    </source>
</evidence>
<keyword evidence="1" id="KW-0732">Signal</keyword>
<evidence type="ECO:0000313" key="2">
    <source>
        <dbReference type="EMBL" id="MCG2614526.1"/>
    </source>
</evidence>
<organism evidence="2 3">
    <name type="scientific">Terrimonas ginsenosidimutans</name>
    <dbReference type="NCBI Taxonomy" id="2908004"/>
    <lineage>
        <taxon>Bacteria</taxon>
        <taxon>Pseudomonadati</taxon>
        <taxon>Bacteroidota</taxon>
        <taxon>Chitinophagia</taxon>
        <taxon>Chitinophagales</taxon>
        <taxon>Chitinophagaceae</taxon>
        <taxon>Terrimonas</taxon>
    </lineage>
</organism>
<dbReference type="Proteomes" id="UP001165367">
    <property type="component" value="Unassembled WGS sequence"/>
</dbReference>
<feature type="signal peptide" evidence="1">
    <location>
        <begin position="1"/>
        <end position="19"/>
    </location>
</feature>
<dbReference type="RefSeq" id="WP_237871023.1">
    <property type="nucleotide sequence ID" value="NZ_JAKLTR010000005.1"/>
</dbReference>
<feature type="chain" id="PRO_5046938910" evidence="1">
    <location>
        <begin position="20"/>
        <end position="215"/>
    </location>
</feature>
<accession>A0ABS9KQB7</accession>
<evidence type="ECO:0000256" key="1">
    <source>
        <dbReference type="SAM" id="SignalP"/>
    </source>
</evidence>
<keyword evidence="3" id="KW-1185">Reference proteome</keyword>
<comment type="caution">
    <text evidence="2">The sequence shown here is derived from an EMBL/GenBank/DDBJ whole genome shotgun (WGS) entry which is preliminary data.</text>
</comment>
<sequence>MKRIFLSAALALSFIAANAQSDRYKSAMEKLIATLDTTKTVDGYTELGNSFQRVAEAEKTQWLPYYYAALASVSAANNMFVTGQTDKIDPIVDKAAPLIAKAEELQKDNSEIFILKKMYNTAKMMADPMNRYMELSPVAAEALATAKKLNPENPRVPLLEGQDLFFTPEQFGGDKNEAKKKFEEALKKFEAFKPADNLAPHWGKDQATYFISQIK</sequence>
<reference evidence="2" key="1">
    <citation type="submission" date="2022-01" db="EMBL/GenBank/DDBJ databases">
        <authorList>
            <person name="Jo J.-H."/>
            <person name="Im W.-T."/>
        </authorList>
    </citation>
    <scope>NUCLEOTIDE SEQUENCE</scope>
    <source>
        <strain evidence="2">NA20</strain>
    </source>
</reference>
<dbReference type="EMBL" id="JAKLTR010000005">
    <property type="protein sequence ID" value="MCG2614526.1"/>
    <property type="molecule type" value="Genomic_DNA"/>
</dbReference>
<proteinExistence type="predicted"/>